<dbReference type="AlphaFoldDB" id="A0A8J5GKT2"/>
<evidence type="ECO:0000313" key="3">
    <source>
        <dbReference type="EMBL" id="KAG6503338.1"/>
    </source>
</evidence>
<accession>A0A8J5GKT2</accession>
<evidence type="ECO:0000313" key="4">
    <source>
        <dbReference type="Proteomes" id="UP000734854"/>
    </source>
</evidence>
<dbReference type="EMBL" id="JACMSC010000010">
    <property type="protein sequence ID" value="KAG6503338.1"/>
    <property type="molecule type" value="Genomic_DNA"/>
</dbReference>
<proteinExistence type="predicted"/>
<dbReference type="Pfam" id="PF03141">
    <property type="entry name" value="Methyltransf_29"/>
    <property type="match status" value="1"/>
</dbReference>
<gene>
    <name evidence="3" type="ORF">ZIOFF_035649</name>
</gene>
<feature type="region of interest" description="Disordered" evidence="2">
    <location>
        <begin position="1"/>
        <end position="50"/>
    </location>
</feature>
<keyword evidence="1" id="KW-0808">Transferase</keyword>
<dbReference type="GO" id="GO:0008168">
    <property type="term" value="F:methyltransferase activity"/>
    <property type="evidence" value="ECO:0007669"/>
    <property type="project" value="UniProtKB-KW"/>
</dbReference>
<reference evidence="3 4" key="1">
    <citation type="submission" date="2020-08" db="EMBL/GenBank/DDBJ databases">
        <title>Plant Genome Project.</title>
        <authorList>
            <person name="Zhang R.-G."/>
        </authorList>
    </citation>
    <scope>NUCLEOTIDE SEQUENCE [LARGE SCALE GENOMIC DNA]</scope>
    <source>
        <tissue evidence="3">Rhizome</tissue>
    </source>
</reference>
<comment type="caution">
    <text evidence="3">The sequence shown here is derived from an EMBL/GenBank/DDBJ whole genome shotgun (WGS) entry which is preliminary data.</text>
</comment>
<dbReference type="GO" id="GO:0032259">
    <property type="term" value="P:methylation"/>
    <property type="evidence" value="ECO:0007669"/>
    <property type="project" value="UniProtKB-KW"/>
</dbReference>
<evidence type="ECO:0000256" key="2">
    <source>
        <dbReference type="SAM" id="MobiDB-lite"/>
    </source>
</evidence>
<protein>
    <submittedName>
        <fullName evidence="3">Uncharacterized protein</fullName>
    </submittedName>
</protein>
<name>A0A8J5GKT2_ZINOF</name>
<feature type="compositionally biased region" description="Polar residues" evidence="2">
    <location>
        <begin position="34"/>
        <end position="46"/>
    </location>
</feature>
<evidence type="ECO:0000256" key="1">
    <source>
        <dbReference type="ARBA" id="ARBA00022603"/>
    </source>
</evidence>
<dbReference type="Proteomes" id="UP000734854">
    <property type="component" value="Unassembled WGS sequence"/>
</dbReference>
<keyword evidence="1" id="KW-0489">Methyltransferase</keyword>
<sequence>MRRRKMATMEMRPTSRMAEAEGIIRRPSRSSSRGNTWSTGSGTAPSPASGVMCRCRGGTRYRFHGPRAKHGEIDSWTEPVTTLRRIWDRNAISMSFAPKDEHEAQIQFALERDGKPLLKLNRILRVEDSLFGPNTCSTPVYRNNENAHKLVVRNNSMQLILVIEID</sequence>
<dbReference type="InterPro" id="IPR004159">
    <property type="entry name" value="Put_SAM_MeTrfase"/>
</dbReference>
<organism evidence="3 4">
    <name type="scientific">Zingiber officinale</name>
    <name type="common">Ginger</name>
    <name type="synonym">Amomum zingiber</name>
    <dbReference type="NCBI Taxonomy" id="94328"/>
    <lineage>
        <taxon>Eukaryota</taxon>
        <taxon>Viridiplantae</taxon>
        <taxon>Streptophyta</taxon>
        <taxon>Embryophyta</taxon>
        <taxon>Tracheophyta</taxon>
        <taxon>Spermatophyta</taxon>
        <taxon>Magnoliopsida</taxon>
        <taxon>Liliopsida</taxon>
        <taxon>Zingiberales</taxon>
        <taxon>Zingiberaceae</taxon>
        <taxon>Zingiber</taxon>
    </lineage>
</organism>
<keyword evidence="4" id="KW-1185">Reference proteome</keyword>